<keyword evidence="7" id="KW-0378">Hydrolase</keyword>
<reference evidence="12" key="1">
    <citation type="journal article" date="2019" name="Int. J. Syst. Evol. Microbiol.">
        <title>The Global Catalogue of Microorganisms (GCM) 10K type strain sequencing project: providing services to taxonomists for standard genome sequencing and annotation.</title>
        <authorList>
            <consortium name="The Broad Institute Genomics Platform"/>
            <consortium name="The Broad Institute Genome Sequencing Center for Infectious Disease"/>
            <person name="Wu L."/>
            <person name="Ma J."/>
        </authorList>
    </citation>
    <scope>NUCLEOTIDE SEQUENCE [LARGE SCALE GENOMIC DNA]</scope>
    <source>
        <strain evidence="12">NBRC 105857</strain>
    </source>
</reference>
<keyword evidence="4" id="KW-0963">Cytoplasm</keyword>
<evidence type="ECO:0000256" key="10">
    <source>
        <dbReference type="SAM" id="MobiDB-lite"/>
    </source>
</evidence>
<protein>
    <recommendedName>
        <fullName evidence="3">Protein phosphatase CheZ</fullName>
    </recommendedName>
    <alternativeName>
        <fullName evidence="9">Chemotaxis protein CheZ</fullName>
    </alternativeName>
</protein>
<sequence length="270" mass="29879">MNPENLKSGDTDDLEALFDQIAEQKIWEQGDDEPAPATVQTAAPAPVAESGGETPVRTDLGEMIAKGSEDPLDVFQRVGMLTRKLHDALRELGYDKNVETAINGLPDARARLAYIANVTGQAAEKVLSAVESSQNLTDQISERAAKLDAQWDKLYNHQMTLEEFKVHTRENREFIRDLTQKSGAINSHLTDIMIAQDFHDLTGQVVKKIATMAQNLEEQLVQLLLDTTPSDQRKQVQDTWLNGPVINPEGRSDVCSNQGQVDDLLESLGF</sequence>
<dbReference type="SUPFAM" id="SSF75708">
    <property type="entry name" value="Chemotaxis phosphatase CheZ"/>
    <property type="match status" value="1"/>
</dbReference>
<evidence type="ECO:0000256" key="9">
    <source>
        <dbReference type="ARBA" id="ARBA00029599"/>
    </source>
</evidence>
<dbReference type="PANTHER" id="PTHR43693">
    <property type="entry name" value="PROTEIN PHOSPHATASE CHEZ"/>
    <property type="match status" value="1"/>
</dbReference>
<dbReference type="PANTHER" id="PTHR43693:SF1">
    <property type="entry name" value="PROTEIN PHOSPHATASE CHEZ"/>
    <property type="match status" value="1"/>
</dbReference>
<evidence type="ECO:0000256" key="3">
    <source>
        <dbReference type="ARBA" id="ARBA00018484"/>
    </source>
</evidence>
<evidence type="ECO:0000313" key="11">
    <source>
        <dbReference type="EMBL" id="GLR26709.1"/>
    </source>
</evidence>
<organism evidence="11 12">
    <name type="scientific">Limnobacter litoralis</name>
    <dbReference type="NCBI Taxonomy" id="481366"/>
    <lineage>
        <taxon>Bacteria</taxon>
        <taxon>Pseudomonadati</taxon>
        <taxon>Pseudomonadota</taxon>
        <taxon>Betaproteobacteria</taxon>
        <taxon>Burkholderiales</taxon>
        <taxon>Burkholderiaceae</taxon>
        <taxon>Limnobacter</taxon>
    </lineage>
</organism>
<dbReference type="EMBL" id="BSOJ01000017">
    <property type="protein sequence ID" value="GLR26709.1"/>
    <property type="molecule type" value="Genomic_DNA"/>
</dbReference>
<evidence type="ECO:0000256" key="1">
    <source>
        <dbReference type="ARBA" id="ARBA00004496"/>
    </source>
</evidence>
<comment type="similarity">
    <text evidence="2">Belongs to the CheZ family.</text>
</comment>
<dbReference type="InterPro" id="IPR050992">
    <property type="entry name" value="CheZ_family_phosphatases"/>
</dbReference>
<evidence type="ECO:0000256" key="4">
    <source>
        <dbReference type="ARBA" id="ARBA00022490"/>
    </source>
</evidence>
<keyword evidence="8" id="KW-0904">Protein phosphatase</keyword>
<evidence type="ECO:0000256" key="2">
    <source>
        <dbReference type="ARBA" id="ARBA00005908"/>
    </source>
</evidence>
<gene>
    <name evidence="11" type="ORF">GCM10007875_17990</name>
</gene>
<feature type="region of interest" description="Disordered" evidence="10">
    <location>
        <begin position="29"/>
        <end position="55"/>
    </location>
</feature>
<proteinExistence type="inferred from homology"/>
<evidence type="ECO:0000256" key="8">
    <source>
        <dbReference type="ARBA" id="ARBA00022912"/>
    </source>
</evidence>
<evidence type="ECO:0000313" key="12">
    <source>
        <dbReference type="Proteomes" id="UP001156664"/>
    </source>
</evidence>
<dbReference type="InterPro" id="IPR007439">
    <property type="entry name" value="Chemotax_Pase_CheZ"/>
</dbReference>
<dbReference type="RefSeq" id="WP_284281352.1">
    <property type="nucleotide sequence ID" value="NZ_BSOJ01000017.1"/>
</dbReference>
<keyword evidence="6" id="KW-0283">Flagellar rotation</keyword>
<dbReference type="Proteomes" id="UP001156664">
    <property type="component" value="Unassembled WGS sequence"/>
</dbReference>
<comment type="subcellular location">
    <subcellularLocation>
        <location evidence="1">Cytoplasm</location>
    </subcellularLocation>
</comment>
<dbReference type="Pfam" id="PF04344">
    <property type="entry name" value="CheZ"/>
    <property type="match status" value="1"/>
</dbReference>
<evidence type="ECO:0000256" key="5">
    <source>
        <dbReference type="ARBA" id="ARBA00022500"/>
    </source>
</evidence>
<evidence type="ECO:0000256" key="7">
    <source>
        <dbReference type="ARBA" id="ARBA00022801"/>
    </source>
</evidence>
<comment type="caution">
    <text evidence="11">The sequence shown here is derived from an EMBL/GenBank/DDBJ whole genome shotgun (WGS) entry which is preliminary data.</text>
</comment>
<keyword evidence="5" id="KW-0145">Chemotaxis</keyword>
<accession>A0ABQ5YQ32</accession>
<keyword evidence="12" id="KW-1185">Reference proteome</keyword>
<feature type="compositionally biased region" description="Low complexity" evidence="10">
    <location>
        <begin position="35"/>
        <end position="48"/>
    </location>
</feature>
<dbReference type="Gene3D" id="1.10.287.500">
    <property type="entry name" value="Helix hairpin bin"/>
    <property type="match status" value="1"/>
</dbReference>
<evidence type="ECO:0000256" key="6">
    <source>
        <dbReference type="ARBA" id="ARBA00022779"/>
    </source>
</evidence>
<name>A0ABQ5YQ32_9BURK</name>